<dbReference type="KEGG" id="pasa:BAOM_3986"/>
<accession>A0A3Q9RRJ4</accession>
<protein>
    <submittedName>
        <fullName evidence="1">Uncharacterized protein</fullName>
    </submittedName>
</protein>
<name>A0A3Q9RRJ4_9BACI</name>
<dbReference type="EMBL" id="CP026095">
    <property type="protein sequence ID" value="AZV44595.1"/>
    <property type="molecule type" value="Genomic_DNA"/>
</dbReference>
<dbReference type="Proteomes" id="UP000283095">
    <property type="component" value="Chromosome"/>
</dbReference>
<proteinExistence type="predicted"/>
<evidence type="ECO:0000313" key="2">
    <source>
        <dbReference type="Proteomes" id="UP000283095"/>
    </source>
</evidence>
<gene>
    <name evidence="1" type="ORF">BAOM_3986</name>
</gene>
<organism evidence="1 2">
    <name type="scientific">Peribacillus asahii</name>
    <dbReference type="NCBI Taxonomy" id="228899"/>
    <lineage>
        <taxon>Bacteria</taxon>
        <taxon>Bacillati</taxon>
        <taxon>Bacillota</taxon>
        <taxon>Bacilli</taxon>
        <taxon>Bacillales</taxon>
        <taxon>Bacillaceae</taxon>
        <taxon>Peribacillus</taxon>
    </lineage>
</organism>
<evidence type="ECO:0000313" key="1">
    <source>
        <dbReference type="EMBL" id="AZV44595.1"/>
    </source>
</evidence>
<sequence length="40" mass="4673">MCEGSFFLFFVRGYGESSGEKGVRKCDQLFWLVTIDELFM</sequence>
<dbReference type="AlphaFoldDB" id="A0A3Q9RRJ4"/>
<reference evidence="1 2" key="1">
    <citation type="submission" date="2018-01" db="EMBL/GenBank/DDBJ databases">
        <title>Bacillus asahii Genome sequencing and assembly.</title>
        <authorList>
            <person name="Jiang H."/>
            <person name="Feng Y."/>
            <person name="Zhao F."/>
            <person name="Lin X."/>
        </authorList>
    </citation>
    <scope>NUCLEOTIDE SEQUENCE [LARGE SCALE GENOMIC DNA]</scope>
    <source>
        <strain evidence="1 2">OM18</strain>
    </source>
</reference>